<evidence type="ECO:0000256" key="5">
    <source>
        <dbReference type="SAM" id="Phobius"/>
    </source>
</evidence>
<feature type="transmembrane region" description="Helical" evidence="5">
    <location>
        <begin position="235"/>
        <end position="258"/>
    </location>
</feature>
<feature type="transmembrane region" description="Helical" evidence="5">
    <location>
        <begin position="301"/>
        <end position="318"/>
    </location>
</feature>
<feature type="transmembrane region" description="Helical" evidence="5">
    <location>
        <begin position="120"/>
        <end position="140"/>
    </location>
</feature>
<evidence type="ECO:0000259" key="6">
    <source>
        <dbReference type="PROSITE" id="PS50801"/>
    </source>
</evidence>
<feature type="transmembrane region" description="Helical" evidence="5">
    <location>
        <begin position="404"/>
        <end position="425"/>
    </location>
</feature>
<feature type="transmembrane region" description="Helical" evidence="5">
    <location>
        <begin position="49"/>
        <end position="69"/>
    </location>
</feature>
<sequence>MEERERRLNNRRQNSSRSCQEMSKKLIQKRLPIFSWLPLYKLTDLTADIIAGITVGLTVVPQSMAYAAIAGLSPEYGLYSSYIGCFLYVILGSCKQVTIGPTAVMGLLTFETCGNDFPSCAILTGFYSGIFELLMAVLQLGWVVSFISESVVTGFTAAAACTIIASQGKNLLGISGPKGSGFVGYWYAIFRDISTMRLGDCCMGITSFILVLLLRKLKDYKHPKSPRKKLIDTACWLISVSRNVIIIVITSFIAFLWANPPFKLTGTVKGGFPTVDFPSFGLPINSTGSDDDSQRLTYWETWSVIGAGPLIVALISVLQNVAISKAFGSGQTIDATQEMFALGTASILGSFFSSIPISGSFSRSAVNEASGVRSPMGGLFTGVLVLFSLVFLADSFYYIPKSSLAAVIIAAVMFMIEYEALPVMWRVNKLDAVFCLVTYICALMLGMEYGIMIGVATSLAVLLIKLLKPQLNTQVYTDEYLKVKYVFVRPDPGINFPSVDHIRTSITKLLRKYQEINIIAVNFEKWPTFDYTAITALISLAKLFKKEGKVLIFVNLSAEWEEALAAAGLSDILCCAEIELIDYVRKTGAIEGLANKSNNVDYEEELTIVTKKYPADFQSSFEYGTTNEMAPSIEIGKPLL</sequence>
<feature type="transmembrane region" description="Helical" evidence="5">
    <location>
        <begin position="437"/>
        <end position="464"/>
    </location>
</feature>
<evidence type="ECO:0000313" key="8">
    <source>
        <dbReference type="Proteomes" id="UP001642540"/>
    </source>
</evidence>
<dbReference type="Pfam" id="PF01740">
    <property type="entry name" value="STAS"/>
    <property type="match status" value="1"/>
</dbReference>
<accession>A0ABP1RX10</accession>
<comment type="subcellular location">
    <subcellularLocation>
        <location evidence="1">Membrane</location>
        <topology evidence="1">Multi-pass membrane protein</topology>
    </subcellularLocation>
</comment>
<reference evidence="7 8" key="1">
    <citation type="submission" date="2024-08" db="EMBL/GenBank/DDBJ databases">
        <authorList>
            <person name="Cucini C."/>
            <person name="Frati F."/>
        </authorList>
    </citation>
    <scope>NUCLEOTIDE SEQUENCE [LARGE SCALE GENOMIC DNA]</scope>
</reference>
<dbReference type="Gene3D" id="3.30.750.24">
    <property type="entry name" value="STAS domain"/>
    <property type="match status" value="1"/>
</dbReference>
<protein>
    <recommendedName>
        <fullName evidence="6">STAS domain-containing protein</fullName>
    </recommendedName>
</protein>
<dbReference type="InterPro" id="IPR011547">
    <property type="entry name" value="SLC26A/SulP_dom"/>
</dbReference>
<evidence type="ECO:0000313" key="7">
    <source>
        <dbReference type="EMBL" id="CAL8137914.1"/>
    </source>
</evidence>
<dbReference type="InterPro" id="IPR002645">
    <property type="entry name" value="STAS_dom"/>
</dbReference>
<gene>
    <name evidence="7" type="ORF">ODALV1_LOCUS27137</name>
</gene>
<evidence type="ECO:0000256" key="4">
    <source>
        <dbReference type="ARBA" id="ARBA00023136"/>
    </source>
</evidence>
<evidence type="ECO:0000256" key="1">
    <source>
        <dbReference type="ARBA" id="ARBA00004141"/>
    </source>
</evidence>
<dbReference type="EMBL" id="CAXLJM020000120">
    <property type="protein sequence ID" value="CAL8137914.1"/>
    <property type="molecule type" value="Genomic_DNA"/>
</dbReference>
<dbReference type="Pfam" id="PF00916">
    <property type="entry name" value="Sulfate_transp"/>
    <property type="match status" value="1"/>
</dbReference>
<feature type="transmembrane region" description="Helical" evidence="5">
    <location>
        <begin position="339"/>
        <end position="357"/>
    </location>
</feature>
<dbReference type="InterPro" id="IPR001902">
    <property type="entry name" value="SLC26A/SulP_fam"/>
</dbReference>
<dbReference type="SUPFAM" id="SSF52091">
    <property type="entry name" value="SpoIIaa-like"/>
    <property type="match status" value="1"/>
</dbReference>
<evidence type="ECO:0000256" key="3">
    <source>
        <dbReference type="ARBA" id="ARBA00022989"/>
    </source>
</evidence>
<organism evidence="7 8">
    <name type="scientific">Orchesella dallaii</name>
    <dbReference type="NCBI Taxonomy" id="48710"/>
    <lineage>
        <taxon>Eukaryota</taxon>
        <taxon>Metazoa</taxon>
        <taxon>Ecdysozoa</taxon>
        <taxon>Arthropoda</taxon>
        <taxon>Hexapoda</taxon>
        <taxon>Collembola</taxon>
        <taxon>Entomobryomorpha</taxon>
        <taxon>Entomobryoidea</taxon>
        <taxon>Orchesellidae</taxon>
        <taxon>Orchesellinae</taxon>
        <taxon>Orchesella</taxon>
    </lineage>
</organism>
<feature type="domain" description="STAS" evidence="6">
    <location>
        <begin position="494"/>
        <end position="573"/>
    </location>
</feature>
<proteinExistence type="predicted"/>
<dbReference type="PROSITE" id="PS50801">
    <property type="entry name" value="STAS"/>
    <property type="match status" value="1"/>
</dbReference>
<name>A0ABP1RX10_9HEXA</name>
<keyword evidence="4 5" id="KW-0472">Membrane</keyword>
<dbReference type="InterPro" id="IPR036513">
    <property type="entry name" value="STAS_dom_sf"/>
</dbReference>
<feature type="transmembrane region" description="Helical" evidence="5">
    <location>
        <begin position="196"/>
        <end position="214"/>
    </location>
</feature>
<dbReference type="PANTHER" id="PTHR11814">
    <property type="entry name" value="SULFATE TRANSPORTER"/>
    <property type="match status" value="1"/>
</dbReference>
<keyword evidence="2 5" id="KW-0812">Transmembrane</keyword>
<comment type="caution">
    <text evidence="7">The sequence shown here is derived from an EMBL/GenBank/DDBJ whole genome shotgun (WGS) entry which is preliminary data.</text>
</comment>
<dbReference type="CDD" id="cd07042">
    <property type="entry name" value="STAS_SulP_like_sulfate_transporter"/>
    <property type="match status" value="1"/>
</dbReference>
<keyword evidence="3 5" id="KW-1133">Transmembrane helix</keyword>
<feature type="transmembrane region" description="Helical" evidence="5">
    <location>
        <begin position="81"/>
        <end position="108"/>
    </location>
</feature>
<keyword evidence="8" id="KW-1185">Reference proteome</keyword>
<dbReference type="Proteomes" id="UP001642540">
    <property type="component" value="Unassembled WGS sequence"/>
</dbReference>
<feature type="transmembrane region" description="Helical" evidence="5">
    <location>
        <begin position="377"/>
        <end position="397"/>
    </location>
</feature>
<evidence type="ECO:0000256" key="2">
    <source>
        <dbReference type="ARBA" id="ARBA00022692"/>
    </source>
</evidence>